<keyword evidence="3" id="KW-1185">Reference proteome</keyword>
<organism evidence="2 3">
    <name type="scientific">Pleurodeles waltl</name>
    <name type="common">Iberian ribbed newt</name>
    <dbReference type="NCBI Taxonomy" id="8319"/>
    <lineage>
        <taxon>Eukaryota</taxon>
        <taxon>Metazoa</taxon>
        <taxon>Chordata</taxon>
        <taxon>Craniata</taxon>
        <taxon>Vertebrata</taxon>
        <taxon>Euteleostomi</taxon>
        <taxon>Amphibia</taxon>
        <taxon>Batrachia</taxon>
        <taxon>Caudata</taxon>
        <taxon>Salamandroidea</taxon>
        <taxon>Salamandridae</taxon>
        <taxon>Pleurodelinae</taxon>
        <taxon>Pleurodeles</taxon>
    </lineage>
</organism>
<accession>A0AAV7N317</accession>
<protein>
    <submittedName>
        <fullName evidence="2">Uncharacterized protein</fullName>
    </submittedName>
</protein>
<evidence type="ECO:0000313" key="3">
    <source>
        <dbReference type="Proteomes" id="UP001066276"/>
    </source>
</evidence>
<gene>
    <name evidence="2" type="ORF">NDU88_007789</name>
</gene>
<comment type="caution">
    <text evidence="2">The sequence shown here is derived from an EMBL/GenBank/DDBJ whole genome shotgun (WGS) entry which is preliminary data.</text>
</comment>
<feature type="region of interest" description="Disordered" evidence="1">
    <location>
        <begin position="71"/>
        <end position="98"/>
    </location>
</feature>
<dbReference type="InterPro" id="IPR042566">
    <property type="entry name" value="L1_C"/>
</dbReference>
<proteinExistence type="predicted"/>
<evidence type="ECO:0000313" key="2">
    <source>
        <dbReference type="EMBL" id="KAJ1110438.1"/>
    </source>
</evidence>
<sequence length="98" mass="11056">MDGQEIRISADFSKETSERRRAYLALRPRLRQMEVKYGLFEPARMWVTKNGVSQDFYDPEDLRSFLDGLLPMDTSALTPPRASPATDQNAQPQGPAPG</sequence>
<reference evidence="2" key="1">
    <citation type="journal article" date="2022" name="bioRxiv">
        <title>Sequencing and chromosome-scale assembly of the giantPleurodeles waltlgenome.</title>
        <authorList>
            <person name="Brown T."/>
            <person name="Elewa A."/>
            <person name="Iarovenko S."/>
            <person name="Subramanian E."/>
            <person name="Araus A.J."/>
            <person name="Petzold A."/>
            <person name="Susuki M."/>
            <person name="Suzuki K.-i.T."/>
            <person name="Hayashi T."/>
            <person name="Toyoda A."/>
            <person name="Oliveira C."/>
            <person name="Osipova E."/>
            <person name="Leigh N.D."/>
            <person name="Simon A."/>
            <person name="Yun M.H."/>
        </authorList>
    </citation>
    <scope>NUCLEOTIDE SEQUENCE</scope>
    <source>
        <strain evidence="2">20211129_DDA</strain>
        <tissue evidence="2">Liver</tissue>
    </source>
</reference>
<dbReference type="EMBL" id="JANPWB010000013">
    <property type="protein sequence ID" value="KAJ1110438.1"/>
    <property type="molecule type" value="Genomic_DNA"/>
</dbReference>
<dbReference type="AlphaFoldDB" id="A0AAV7N317"/>
<dbReference type="Proteomes" id="UP001066276">
    <property type="component" value="Chromosome 9"/>
</dbReference>
<dbReference type="Gene3D" id="3.30.250.20">
    <property type="entry name" value="L1 transposable element, C-terminal domain"/>
    <property type="match status" value="1"/>
</dbReference>
<evidence type="ECO:0000256" key="1">
    <source>
        <dbReference type="SAM" id="MobiDB-lite"/>
    </source>
</evidence>
<name>A0AAV7N317_PLEWA</name>